<dbReference type="PROSITE" id="PS00031">
    <property type="entry name" value="NUCLEAR_REC_DBD_1"/>
    <property type="match status" value="1"/>
</dbReference>
<dbReference type="PANTHER" id="PTHR45805:SF10">
    <property type="entry name" value="ECDYSONE-INDUCED PROTEIN 78C"/>
    <property type="match status" value="1"/>
</dbReference>
<keyword evidence="5 10" id="KW-0805">Transcription regulation</keyword>
<organism evidence="14 15">
    <name type="scientific">Patiria miniata</name>
    <name type="common">Bat star</name>
    <name type="synonym">Asterina miniata</name>
    <dbReference type="NCBI Taxonomy" id="46514"/>
    <lineage>
        <taxon>Eukaryota</taxon>
        <taxon>Metazoa</taxon>
        <taxon>Echinodermata</taxon>
        <taxon>Eleutherozoa</taxon>
        <taxon>Asterozoa</taxon>
        <taxon>Asteroidea</taxon>
        <taxon>Valvatacea</taxon>
        <taxon>Valvatida</taxon>
        <taxon>Asterinidae</taxon>
        <taxon>Patiria</taxon>
    </lineage>
</organism>
<keyword evidence="4 10" id="KW-0862">Zinc</keyword>
<dbReference type="Proteomes" id="UP000887568">
    <property type="component" value="Unplaced"/>
</dbReference>
<evidence type="ECO:0000256" key="1">
    <source>
        <dbReference type="ARBA" id="ARBA00004123"/>
    </source>
</evidence>
<dbReference type="InterPro" id="IPR035500">
    <property type="entry name" value="NHR-like_dom_sf"/>
</dbReference>
<name>A0A913Z7R1_PATMI</name>
<dbReference type="SUPFAM" id="SSF48508">
    <property type="entry name" value="Nuclear receptor ligand-binding domain"/>
    <property type="match status" value="1"/>
</dbReference>
<dbReference type="GO" id="GO:0008270">
    <property type="term" value="F:zinc ion binding"/>
    <property type="evidence" value="ECO:0007669"/>
    <property type="project" value="UniProtKB-KW"/>
</dbReference>
<dbReference type="AlphaFoldDB" id="A0A913Z7R1"/>
<dbReference type="SUPFAM" id="SSF57716">
    <property type="entry name" value="Glucocorticoid receptor-like (DNA-binding domain)"/>
    <property type="match status" value="1"/>
</dbReference>
<dbReference type="PANTHER" id="PTHR45805">
    <property type="entry name" value="NUCLEAR HORMONE RECEPTOR HR3-RELATED"/>
    <property type="match status" value="1"/>
</dbReference>
<evidence type="ECO:0000256" key="10">
    <source>
        <dbReference type="RuleBase" id="RU004334"/>
    </source>
</evidence>
<dbReference type="InterPro" id="IPR001628">
    <property type="entry name" value="Znf_hrmn_rcpt"/>
</dbReference>
<dbReference type="GeneID" id="119721942"/>
<evidence type="ECO:0000256" key="7">
    <source>
        <dbReference type="ARBA" id="ARBA00023163"/>
    </source>
</evidence>
<dbReference type="SMART" id="SM00399">
    <property type="entry name" value="ZnF_C4"/>
    <property type="match status" value="1"/>
</dbReference>
<evidence type="ECO:0000256" key="6">
    <source>
        <dbReference type="ARBA" id="ARBA00023125"/>
    </source>
</evidence>
<sequence length="471" mass="51995">MVLTCGPESRENEHQNGTISSLSSSSEVLQKPVSTQPTQSPMQPPLQQNSCCLVCGDKSSGFHYGVLACEGCKGFFRRSSKRDKEYTCRHGNGHCTIGRMNRNRCQHCRFKKCLAVGMSREGNCKTVRYGRVPQRTKVKGGSGATSTARKKSTDSEYGVSDGDDIPHLPHQPPPMNGQTTYDLSVVQPGGDTLRLKQAEMYDLVSTVSYAFRMTCMYSPNNAPYLRDFAFTQDNCQLSTTNGDSMDMMGRRTWLQLAELLDQAVSGQVEFAKAIPGFRNLSQDDQLLLLKASFFELWVIRVSPLVMSMSPQTNGYMSGGMGVQGHPPQAAMAGSPTGGSLLWQQLCQLLSQDLFGMMSTFAHEMNQLFLLETEVSLFAASLLTARDIPGLANPTLVAELQDQLFEALRIQVEGNHPPSNPPFISTLVNKVHVLRRIGAMHRDYVMGCAQRWPDLCASLPALYAEMMDISMQ</sequence>
<dbReference type="InterPro" id="IPR000536">
    <property type="entry name" value="Nucl_hrmn_rcpt_lig-bd"/>
</dbReference>
<feature type="compositionally biased region" description="Low complexity" evidence="11">
    <location>
        <begin position="20"/>
        <end position="45"/>
    </location>
</feature>
<dbReference type="OrthoDB" id="6081310at2759"/>
<dbReference type="EnsemblMetazoa" id="XM_038191905.1">
    <property type="protein sequence ID" value="XP_038047833.1"/>
    <property type="gene ID" value="LOC119721942"/>
</dbReference>
<dbReference type="RefSeq" id="XP_038047833.1">
    <property type="nucleotide sequence ID" value="XM_038191905.1"/>
</dbReference>
<accession>A0A913Z7R1</accession>
<dbReference type="SMART" id="SM00430">
    <property type="entry name" value="HOLI"/>
    <property type="match status" value="1"/>
</dbReference>
<evidence type="ECO:0000259" key="12">
    <source>
        <dbReference type="PROSITE" id="PS51030"/>
    </source>
</evidence>
<dbReference type="OMA" id="WQQFATR"/>
<keyword evidence="6 10" id="KW-0238">DNA-binding</keyword>
<feature type="domain" description="Nuclear receptor" evidence="12">
    <location>
        <begin position="49"/>
        <end position="125"/>
    </location>
</feature>
<comment type="similarity">
    <text evidence="10">Belongs to the nuclear hormone receptor family.</text>
</comment>
<dbReference type="PRINTS" id="PR00047">
    <property type="entry name" value="STROIDFINGER"/>
</dbReference>
<evidence type="ECO:0000259" key="13">
    <source>
        <dbReference type="PROSITE" id="PS51843"/>
    </source>
</evidence>
<dbReference type="CDD" id="cd06916">
    <property type="entry name" value="NR_DBD_like"/>
    <property type="match status" value="1"/>
</dbReference>
<dbReference type="InterPro" id="IPR001723">
    <property type="entry name" value="Nuclear_hrmn_rcpt"/>
</dbReference>
<feature type="region of interest" description="Disordered" evidence="11">
    <location>
        <begin position="135"/>
        <end position="182"/>
    </location>
</feature>
<evidence type="ECO:0000256" key="9">
    <source>
        <dbReference type="ARBA" id="ARBA00023242"/>
    </source>
</evidence>
<evidence type="ECO:0000256" key="3">
    <source>
        <dbReference type="ARBA" id="ARBA00022771"/>
    </source>
</evidence>
<proteinExistence type="inferred from homology"/>
<keyword evidence="7 10" id="KW-0804">Transcription</keyword>
<dbReference type="PROSITE" id="PS51030">
    <property type="entry name" value="NUCLEAR_REC_DBD_2"/>
    <property type="match status" value="1"/>
</dbReference>
<dbReference type="Pfam" id="PF00105">
    <property type="entry name" value="zf-C4"/>
    <property type="match status" value="1"/>
</dbReference>
<comment type="subcellular location">
    <subcellularLocation>
        <location evidence="1 10">Nucleus</location>
    </subcellularLocation>
</comment>
<keyword evidence="2 10" id="KW-0479">Metal-binding</keyword>
<evidence type="ECO:0000256" key="11">
    <source>
        <dbReference type="SAM" id="MobiDB-lite"/>
    </source>
</evidence>
<dbReference type="GO" id="GO:0005634">
    <property type="term" value="C:nucleus"/>
    <property type="evidence" value="ECO:0007669"/>
    <property type="project" value="UniProtKB-SubCell"/>
</dbReference>
<protein>
    <submittedName>
        <fullName evidence="14">Uncharacterized protein</fullName>
    </submittedName>
</protein>
<dbReference type="Gene3D" id="1.10.565.10">
    <property type="entry name" value="Retinoid X Receptor"/>
    <property type="match status" value="1"/>
</dbReference>
<dbReference type="Gene3D" id="3.30.50.10">
    <property type="entry name" value="Erythroid Transcription Factor GATA-1, subunit A"/>
    <property type="match status" value="1"/>
</dbReference>
<evidence type="ECO:0000256" key="2">
    <source>
        <dbReference type="ARBA" id="ARBA00022723"/>
    </source>
</evidence>
<evidence type="ECO:0000256" key="5">
    <source>
        <dbReference type="ARBA" id="ARBA00023015"/>
    </source>
</evidence>
<keyword evidence="9 10" id="KW-0539">Nucleus</keyword>
<keyword evidence="15" id="KW-1185">Reference proteome</keyword>
<evidence type="ECO:0000313" key="14">
    <source>
        <dbReference type="EnsemblMetazoa" id="XP_038047833.1"/>
    </source>
</evidence>
<feature type="region of interest" description="Disordered" evidence="11">
    <location>
        <begin position="1"/>
        <end position="45"/>
    </location>
</feature>
<dbReference type="GO" id="GO:0043565">
    <property type="term" value="F:sequence-specific DNA binding"/>
    <property type="evidence" value="ECO:0007669"/>
    <property type="project" value="InterPro"/>
</dbReference>
<evidence type="ECO:0000313" key="15">
    <source>
        <dbReference type="Proteomes" id="UP000887568"/>
    </source>
</evidence>
<evidence type="ECO:0000256" key="4">
    <source>
        <dbReference type="ARBA" id="ARBA00022833"/>
    </source>
</evidence>
<dbReference type="InterPro" id="IPR013088">
    <property type="entry name" value="Znf_NHR/GATA"/>
</dbReference>
<dbReference type="GO" id="GO:0003700">
    <property type="term" value="F:DNA-binding transcription factor activity"/>
    <property type="evidence" value="ECO:0007669"/>
    <property type="project" value="InterPro"/>
</dbReference>
<reference evidence="14" key="1">
    <citation type="submission" date="2022-11" db="UniProtKB">
        <authorList>
            <consortium name="EnsemblMetazoa"/>
        </authorList>
    </citation>
    <scope>IDENTIFICATION</scope>
</reference>
<evidence type="ECO:0000256" key="8">
    <source>
        <dbReference type="ARBA" id="ARBA00023170"/>
    </source>
</evidence>
<dbReference type="Pfam" id="PF00104">
    <property type="entry name" value="Hormone_recep"/>
    <property type="match status" value="1"/>
</dbReference>
<keyword evidence="3 10" id="KW-0863">Zinc-finger</keyword>
<dbReference type="PRINTS" id="PR00398">
    <property type="entry name" value="STRDHORMONER"/>
</dbReference>
<dbReference type="PROSITE" id="PS51843">
    <property type="entry name" value="NR_LBD"/>
    <property type="match status" value="1"/>
</dbReference>
<keyword evidence="8 10" id="KW-0675">Receptor</keyword>
<feature type="domain" description="NR LBD" evidence="13">
    <location>
        <begin position="199"/>
        <end position="466"/>
    </location>
</feature>